<keyword evidence="3 5" id="KW-0863">Zinc-finger</keyword>
<evidence type="ECO:0000256" key="2">
    <source>
        <dbReference type="ARBA" id="ARBA00022737"/>
    </source>
</evidence>
<reference evidence="8 9" key="1">
    <citation type="submission" date="2015-05" db="EMBL/GenBank/DDBJ databases">
        <title>Evolution of Trichinella species and genotypes.</title>
        <authorList>
            <person name="Korhonen P.K."/>
            <person name="Edoardo P."/>
            <person name="Giuseppe L.R."/>
            <person name="Gasser R.B."/>
        </authorList>
    </citation>
    <scope>NUCLEOTIDE SEQUENCE [LARGE SCALE GENOMIC DNA]</scope>
    <source>
        <strain evidence="8">ISS10</strain>
    </source>
</reference>
<dbReference type="Gene3D" id="3.30.1370.210">
    <property type="match status" value="1"/>
</dbReference>
<dbReference type="GO" id="GO:0008270">
    <property type="term" value="F:zinc ion binding"/>
    <property type="evidence" value="ECO:0007669"/>
    <property type="project" value="UniProtKB-KW"/>
</dbReference>
<feature type="region of interest" description="Disordered" evidence="6">
    <location>
        <begin position="751"/>
        <end position="821"/>
    </location>
</feature>
<protein>
    <submittedName>
        <fullName evidence="8">Zinc finger CCCH domain-containing protein 6</fullName>
    </submittedName>
</protein>
<evidence type="ECO:0000256" key="1">
    <source>
        <dbReference type="ARBA" id="ARBA00022723"/>
    </source>
</evidence>
<feature type="zinc finger region" description="C3H1-type" evidence="5">
    <location>
        <begin position="439"/>
        <end position="466"/>
    </location>
</feature>
<feature type="compositionally biased region" description="Pro residues" evidence="6">
    <location>
        <begin position="369"/>
        <end position="380"/>
    </location>
</feature>
<feature type="domain" description="C3H1-type" evidence="7">
    <location>
        <begin position="439"/>
        <end position="466"/>
    </location>
</feature>
<dbReference type="PANTHER" id="PTHR13119:SF12">
    <property type="entry name" value="PROTEIN SUPPRESSOR OF SABLE"/>
    <property type="match status" value="1"/>
</dbReference>
<feature type="region of interest" description="Disordered" evidence="6">
    <location>
        <begin position="949"/>
        <end position="988"/>
    </location>
</feature>
<dbReference type="InterPro" id="IPR000571">
    <property type="entry name" value="Znf_CCCH"/>
</dbReference>
<dbReference type="OrthoDB" id="411372at2759"/>
<feature type="domain" description="C3H1-type" evidence="7">
    <location>
        <begin position="467"/>
        <end position="489"/>
    </location>
</feature>
<evidence type="ECO:0000313" key="9">
    <source>
        <dbReference type="Proteomes" id="UP000054721"/>
    </source>
</evidence>
<feature type="compositionally biased region" description="Basic and acidic residues" evidence="6">
    <location>
        <begin position="336"/>
        <end position="349"/>
    </location>
</feature>
<dbReference type="GO" id="GO:0005634">
    <property type="term" value="C:nucleus"/>
    <property type="evidence" value="ECO:0007669"/>
    <property type="project" value="TreeGrafter"/>
</dbReference>
<organism evidence="8 9">
    <name type="scientific">Trichinella nativa</name>
    <dbReference type="NCBI Taxonomy" id="6335"/>
    <lineage>
        <taxon>Eukaryota</taxon>
        <taxon>Metazoa</taxon>
        <taxon>Ecdysozoa</taxon>
        <taxon>Nematoda</taxon>
        <taxon>Enoplea</taxon>
        <taxon>Dorylaimia</taxon>
        <taxon>Trichinellida</taxon>
        <taxon>Trichinellidae</taxon>
        <taxon>Trichinella</taxon>
    </lineage>
</organism>
<feature type="compositionally biased region" description="Low complexity" evidence="6">
    <location>
        <begin position="774"/>
        <end position="787"/>
    </location>
</feature>
<dbReference type="GO" id="GO:0045892">
    <property type="term" value="P:negative regulation of DNA-templated transcription"/>
    <property type="evidence" value="ECO:0007669"/>
    <property type="project" value="InterPro"/>
</dbReference>
<feature type="region of interest" description="Disordered" evidence="6">
    <location>
        <begin position="258"/>
        <end position="396"/>
    </location>
</feature>
<gene>
    <name evidence="8" type="primary">ZC3H6</name>
    <name evidence="8" type="ORF">T02_3929</name>
</gene>
<dbReference type="AlphaFoldDB" id="A0A0V1LPH9"/>
<feature type="domain" description="C3H1-type" evidence="7">
    <location>
        <begin position="396"/>
        <end position="423"/>
    </location>
</feature>
<feature type="compositionally biased region" description="Basic and acidic residues" evidence="6">
    <location>
        <begin position="1071"/>
        <end position="1081"/>
    </location>
</feature>
<dbReference type="EMBL" id="JYDW01000022">
    <property type="protein sequence ID" value="KRZ61074.1"/>
    <property type="molecule type" value="Genomic_DNA"/>
</dbReference>
<feature type="compositionally biased region" description="Polar residues" evidence="6">
    <location>
        <begin position="754"/>
        <end position="773"/>
    </location>
</feature>
<comment type="caution">
    <text evidence="8">The sequence shown here is derived from an EMBL/GenBank/DDBJ whole genome shotgun (WGS) entry which is preliminary data.</text>
</comment>
<feature type="zinc finger region" description="C3H1-type" evidence="5">
    <location>
        <begin position="467"/>
        <end position="489"/>
    </location>
</feature>
<keyword evidence="1 5" id="KW-0479">Metal-binding</keyword>
<feature type="region of interest" description="Disordered" evidence="6">
    <location>
        <begin position="420"/>
        <end position="439"/>
    </location>
</feature>
<accession>A0A0V1LPH9</accession>
<feature type="compositionally biased region" description="Polar residues" evidence="6">
    <location>
        <begin position="1060"/>
        <end position="1069"/>
    </location>
</feature>
<sequence length="1092" mass="119043">MLDKPDSIAEFFNAKIKLLPYSLFTEKRDFQFIYSKIIDMMECRRFQMLISNQLANPSISEHCFYINECCQIDEMSQMEEGELLEEGEITDDDILFPNPEVNPSGNSSDSSDSVICITNKSEFDASLKRKRDELVAKLTGHSQDELGEVVEPSKDALDWYASKAYNGSKSSAAVESTRTIKKTKEVPSSTVKSFQSGNNFYMNLDRNENSADMLNNWAKAKGAKNAETSSKLADDATMLANCDSPFFDPNDEYYGETTVTSTSSLEQISGSTTIKSEERGPQQPLAAERGPRSRSNRKRVDERSRAKKLRHGKGGPGGCRSPRPKRKRTSMSPTRSENDSRSGEERPKQEQNAGGLVRTGRAKRRSSKSPPPPAPPPQAPLPQAAAAGAARERGDRRDRTLCRFFKEGFCREGDRCPYSHVSPATTAKRSPPAAATSQNKRKELCKYFASGYCRNGRKCPYMHNDLPCKFFPIGDCRKGERCRYSHAINADRGVNAEFAKSVPLEEQHVPPLGSKIASVQLELPTRRKVLLNDPPKQAMLPTPYTGTGLLPSPPREMAAGNCDQPSSYVMSHDDGISFPYANMEREYSRISQEPLLETPNIKSENFMAEAQTGSLIDDVEKRKEKEHDETGTSKPAAVPTAKINIIAMLREIKSQVKGADKIQDSPASPEPMKQWILVPQTVLLVDFKLQLLGDVKRENKVRDLTMAISLKDVKLRADPRVKKYLANQFDAVSDLFTVSKPLDNPTPAIVAASPSANNVRESVDATSAQDVTDPTSSTKGGRSSPSSAVVLGTVDARPRDPRIKTQPGGPGAGSGSVPPEMPMSNAILPYDSASNVRMACFPDPIRNYGYGHGGQPMPMEPEMVNPMAYPDMPPRYNGSNDMFDPYMAAPPPAQLNGPAFCPRQDMMGPRHAYAHNGPYGGGPMPSGGGYAGGVSRYRPHGLLYVGDGPVRQRPPQSRMNVMMQPPRPPAKGRIIDPINKNGPSDPRLKRFAAAAPPSTTPTVSTTTTPTTTTAAAAAAADVIADADAAAVSNSSCGVAVVNQDPSLNDGRGSVPASADSLETISNQEKIPSLRERRKDLQYESPLNAGPTV</sequence>
<feature type="region of interest" description="Disordered" evidence="6">
    <location>
        <begin position="1044"/>
        <end position="1092"/>
    </location>
</feature>
<evidence type="ECO:0000256" key="5">
    <source>
        <dbReference type="PROSITE-ProRule" id="PRU00723"/>
    </source>
</evidence>
<proteinExistence type="predicted"/>
<dbReference type="SUPFAM" id="SSF90229">
    <property type="entry name" value="CCCH zinc finger"/>
    <property type="match status" value="2"/>
</dbReference>
<keyword evidence="9" id="KW-1185">Reference proteome</keyword>
<dbReference type="Proteomes" id="UP000054721">
    <property type="component" value="Unassembled WGS sequence"/>
</dbReference>
<feature type="zinc finger region" description="C3H1-type" evidence="5">
    <location>
        <begin position="396"/>
        <end position="423"/>
    </location>
</feature>
<keyword evidence="4 5" id="KW-0862">Zinc</keyword>
<evidence type="ECO:0000256" key="6">
    <source>
        <dbReference type="SAM" id="MobiDB-lite"/>
    </source>
</evidence>
<dbReference type="STRING" id="6335.A0A0V1LPH9"/>
<evidence type="ECO:0000256" key="3">
    <source>
        <dbReference type="ARBA" id="ARBA00022771"/>
    </source>
</evidence>
<keyword evidence="2" id="KW-0677">Repeat</keyword>
<dbReference type="InterPro" id="IPR045124">
    <property type="entry name" value="Su(sable)-like"/>
</dbReference>
<dbReference type="GO" id="GO:0003723">
    <property type="term" value="F:RNA binding"/>
    <property type="evidence" value="ECO:0007669"/>
    <property type="project" value="InterPro"/>
</dbReference>
<dbReference type="PANTHER" id="PTHR13119">
    <property type="entry name" value="ZINC FINGER CCCH DOMAIN-CONTAINING PROTEI"/>
    <property type="match status" value="1"/>
</dbReference>
<feature type="compositionally biased region" description="Polar residues" evidence="6">
    <location>
        <begin position="258"/>
        <end position="274"/>
    </location>
</feature>
<dbReference type="Pfam" id="PF14608">
    <property type="entry name" value="zf-CCCH_2"/>
    <property type="match status" value="1"/>
</dbReference>
<dbReference type="PROSITE" id="PS50103">
    <property type="entry name" value="ZF_C3H1"/>
    <property type="match status" value="3"/>
</dbReference>
<evidence type="ECO:0000259" key="7">
    <source>
        <dbReference type="PROSITE" id="PS50103"/>
    </source>
</evidence>
<dbReference type="InterPro" id="IPR036855">
    <property type="entry name" value="Znf_CCCH_sf"/>
</dbReference>
<name>A0A0V1LPH9_9BILA</name>
<evidence type="ECO:0000256" key="4">
    <source>
        <dbReference type="ARBA" id="ARBA00022833"/>
    </source>
</evidence>
<evidence type="ECO:0000313" key="8">
    <source>
        <dbReference type="EMBL" id="KRZ61074.1"/>
    </source>
</evidence>
<dbReference type="Pfam" id="PF00642">
    <property type="entry name" value="zf-CCCH"/>
    <property type="match status" value="2"/>
</dbReference>
<dbReference type="SMART" id="SM00356">
    <property type="entry name" value="ZnF_C3H1"/>
    <property type="match status" value="3"/>
</dbReference>